<dbReference type="Pfam" id="PF02018">
    <property type="entry name" value="CBM_4_9"/>
    <property type="match status" value="1"/>
</dbReference>
<evidence type="ECO:0000256" key="6">
    <source>
        <dbReference type="SAM" id="Phobius"/>
    </source>
</evidence>
<dbReference type="Pfam" id="PF18459">
    <property type="entry name" value="PCSK9_C1"/>
    <property type="match status" value="1"/>
</dbReference>
<dbReference type="Gene3D" id="2.60.120.690">
    <property type="entry name" value="Proprotein convertase subtilisin/kexin type 9"/>
    <property type="match status" value="1"/>
</dbReference>
<dbReference type="RefSeq" id="XP_012939479.1">
    <property type="nucleotide sequence ID" value="XM_013084025.2"/>
</dbReference>
<dbReference type="InterPro" id="IPR001000">
    <property type="entry name" value="GH10_dom"/>
</dbReference>
<reference evidence="9" key="1">
    <citation type="submission" date="2025-08" db="UniProtKB">
        <authorList>
            <consortium name="RefSeq"/>
        </authorList>
    </citation>
    <scope>IDENTIFICATION</scope>
</reference>
<protein>
    <submittedName>
        <fullName evidence="9">Endo-1,4-beta-xylanase 3</fullName>
    </submittedName>
</protein>
<evidence type="ECO:0000313" key="8">
    <source>
        <dbReference type="Proteomes" id="UP000694888"/>
    </source>
</evidence>
<organism evidence="8 9">
    <name type="scientific">Aplysia californica</name>
    <name type="common">California sea hare</name>
    <dbReference type="NCBI Taxonomy" id="6500"/>
    <lineage>
        <taxon>Eukaryota</taxon>
        <taxon>Metazoa</taxon>
        <taxon>Spiralia</taxon>
        <taxon>Lophotrochozoa</taxon>
        <taxon>Mollusca</taxon>
        <taxon>Gastropoda</taxon>
        <taxon>Heterobranchia</taxon>
        <taxon>Euthyneura</taxon>
        <taxon>Tectipleura</taxon>
        <taxon>Aplysiida</taxon>
        <taxon>Aplysioidea</taxon>
        <taxon>Aplysiidae</taxon>
        <taxon>Aplysia</taxon>
    </lineage>
</organism>
<keyword evidence="6" id="KW-0472">Membrane</keyword>
<evidence type="ECO:0000256" key="4">
    <source>
        <dbReference type="ARBA" id="ARBA00023277"/>
    </source>
</evidence>
<dbReference type="PANTHER" id="PTHR31490">
    <property type="entry name" value="GLYCOSYL HYDROLASE"/>
    <property type="match status" value="1"/>
</dbReference>
<feature type="transmembrane region" description="Helical" evidence="6">
    <location>
        <begin position="40"/>
        <end position="59"/>
    </location>
</feature>
<keyword evidence="6" id="KW-0812">Transmembrane</keyword>
<keyword evidence="4" id="KW-0119">Carbohydrate metabolism</keyword>
<dbReference type="PROSITE" id="PS51760">
    <property type="entry name" value="GH10_2"/>
    <property type="match status" value="1"/>
</dbReference>
<dbReference type="InterPro" id="IPR044846">
    <property type="entry name" value="GH10"/>
</dbReference>
<keyword evidence="3" id="KW-0378">Hydrolase</keyword>
<dbReference type="SUPFAM" id="SSF49785">
    <property type="entry name" value="Galactose-binding domain-like"/>
    <property type="match status" value="1"/>
</dbReference>
<dbReference type="Gene3D" id="2.60.120.260">
    <property type="entry name" value="Galactose-binding domain-like"/>
    <property type="match status" value="1"/>
</dbReference>
<dbReference type="GeneID" id="101860746"/>
<keyword evidence="2" id="KW-0677">Repeat</keyword>
<keyword evidence="8" id="KW-1185">Reference proteome</keyword>
<dbReference type="SMART" id="SM00633">
    <property type="entry name" value="Glyco_10"/>
    <property type="match status" value="1"/>
</dbReference>
<evidence type="ECO:0000256" key="2">
    <source>
        <dbReference type="ARBA" id="ARBA00022737"/>
    </source>
</evidence>
<accession>A0ABM1A2F8</accession>
<dbReference type="Gene3D" id="3.20.20.80">
    <property type="entry name" value="Glycosidases"/>
    <property type="match status" value="1"/>
</dbReference>
<evidence type="ECO:0000256" key="5">
    <source>
        <dbReference type="ARBA" id="ARBA00023326"/>
    </source>
</evidence>
<evidence type="ECO:0000256" key="3">
    <source>
        <dbReference type="ARBA" id="ARBA00022801"/>
    </source>
</evidence>
<dbReference type="InterPro" id="IPR017853">
    <property type="entry name" value="GH"/>
</dbReference>
<evidence type="ECO:0000259" key="7">
    <source>
        <dbReference type="PROSITE" id="PS51760"/>
    </source>
</evidence>
<feature type="domain" description="GH10" evidence="7">
    <location>
        <begin position="296"/>
        <end position="569"/>
    </location>
</feature>
<keyword evidence="6" id="KW-1133">Transmembrane helix</keyword>
<dbReference type="Pfam" id="PF18463">
    <property type="entry name" value="PCSK9_C3"/>
    <property type="match status" value="1"/>
</dbReference>
<dbReference type="PANTHER" id="PTHR31490:SF1">
    <property type="entry name" value="ENDO-1,4-BETA-XYLANASE 1"/>
    <property type="match status" value="1"/>
</dbReference>
<dbReference type="InterPro" id="IPR003305">
    <property type="entry name" value="CenC_carb-bd"/>
</dbReference>
<keyword evidence="5" id="KW-0624">Polysaccharide degradation</keyword>
<dbReference type="InterPro" id="IPR041254">
    <property type="entry name" value="PCSK9_C1"/>
</dbReference>
<comment type="similarity">
    <text evidence="1">Belongs to the glycosyl hydrolase 10 (cellulase F) family.</text>
</comment>
<sequence>MNSTHQTHSSLGHQRSTVWSPLLHNMGTTKEGLLYRNIRILNVPVFVAIFVLVISNGVVTRAAVELLKNPGFENGVTSWSHNGFSMVTTTDQVHEGRVAVKCTGRTQSWMGPAQDIQISRGKHYVFKSYIRLINDLPGRMFQKAVMKISFTLKDGSKNYFPVCSRPYLTTADGWTMLGGDFIPPNFEWTQASLYLEGLLPGTDYYFDDASLTELPSNPNWEREANERIENFRKSNLHVNVSLSSGFRPDDVTVENCIVSAVRTTLSINEIATTKKTPETISLDQINHLKHLFAWGSVVKPDLFLESDYAQYQQVYYHMFNWATVQDYKWRFNRGNRTNPDYRVAVAATDVLNRNGIKVRGHCMFWAVPFNNPEWIKGLSAQEFKTTVDDRIAYMTAQTKNKLAHWDVNNELLHGYFYEEHSGNPLYTEHMFREIHAADPKPTLFLNEYNVVKSGEMTQSYLTQILKFKAANVGLGGVGVQSHLNDYEEPNPDSINYRLNVVAKGGLPIFVTELTLGVRDPHTKADWLERVLRLYFSHPGVHGVIFWGFWINDNVFRQLVQGSFFTLNESGKRFLKLTKETWSTHVNQSLASGTSFNLRAFQGDYEAVVWYKGKPIKRTTFSLGTQDKTVSISVSGNGNAIQLPKKIDPFSMKVQINPQTTRANLRTLGQASSTSQNSQLTCTTRRSPTSAVGVSKTTQVTCQGDEILTGCSSWLKDSDWHRDGEEILMSGGKQACRAMNGYGSSAGVEAVARCCSAQGLKCEYRTAGPSGTGMDDKVEVPCQGQAYALGCSTLAYSHNSDGSIFTNTSCMGQNDYPRDGVYSYAACCQSPNLQCRTVTSGTSGKKQSDQVGVTCPKGYVMTGCNVFSQYGKTGGAFINPNVAGTDTCVAVNGAEKFGPETGVQAQATCCRT</sequence>
<dbReference type="InterPro" id="IPR041051">
    <property type="entry name" value="PCSK9_C3"/>
</dbReference>
<dbReference type="Proteomes" id="UP000694888">
    <property type="component" value="Unplaced"/>
</dbReference>
<name>A0ABM1A2F8_APLCA</name>
<proteinExistence type="inferred from homology"/>
<evidence type="ECO:0000313" key="9">
    <source>
        <dbReference type="RefSeq" id="XP_012939479.1"/>
    </source>
</evidence>
<dbReference type="SUPFAM" id="SSF51445">
    <property type="entry name" value="(Trans)glycosidases"/>
    <property type="match status" value="1"/>
</dbReference>
<dbReference type="InterPro" id="IPR008979">
    <property type="entry name" value="Galactose-bd-like_sf"/>
</dbReference>
<evidence type="ECO:0000256" key="1">
    <source>
        <dbReference type="ARBA" id="ARBA00007495"/>
    </source>
</evidence>
<gene>
    <name evidence="9" type="primary">LOC101860746</name>
</gene>
<dbReference type="Pfam" id="PF00331">
    <property type="entry name" value="Glyco_hydro_10"/>
    <property type="match status" value="1"/>
</dbReference>